<evidence type="ECO:0000313" key="2">
    <source>
        <dbReference type="EMBL" id="OAT79346.1"/>
    </source>
</evidence>
<dbReference type="Pfam" id="PF12679">
    <property type="entry name" value="ABC2_membrane_2"/>
    <property type="match status" value="1"/>
</dbReference>
<accession>A0A1B7LAJ2</accession>
<sequence length="245" mass="26346">MISDIYTVIWKEWKESLLRRGSRRGGVFGIIIILAVFGAFLPWQMGRFWLQSPVTLFYWVWVPLFLVINVIADAFAGERERHTLETLLASPLSDRAILLGKAGAAIGYGWGVALIGLLLGLVTVNLAAGHGRLLFYSPLTGLGSAGLSLLGSGLAAGAGVLLSLRAATVRQVQQTLSIGLMVLVFVPIFVVNALPAGWKAHLFKTMTAAGVTRIVLYAAVVLLVLDLVLLAAGIARFKRARLILD</sequence>
<dbReference type="Proteomes" id="UP000078532">
    <property type="component" value="Unassembled WGS sequence"/>
</dbReference>
<feature type="transmembrane region" description="Helical" evidence="1">
    <location>
        <begin position="176"/>
        <end position="194"/>
    </location>
</feature>
<gene>
    <name evidence="2" type="ORF">A6M21_15960</name>
</gene>
<dbReference type="EMBL" id="LYVF01000198">
    <property type="protein sequence ID" value="OAT79346.1"/>
    <property type="molecule type" value="Genomic_DNA"/>
</dbReference>
<keyword evidence="1" id="KW-1133">Transmembrane helix</keyword>
<organism evidence="2 3">
    <name type="scientific">Desulfotomaculum copahuensis</name>
    <dbReference type="NCBI Taxonomy" id="1838280"/>
    <lineage>
        <taxon>Bacteria</taxon>
        <taxon>Bacillati</taxon>
        <taxon>Bacillota</taxon>
        <taxon>Clostridia</taxon>
        <taxon>Eubacteriales</taxon>
        <taxon>Desulfotomaculaceae</taxon>
        <taxon>Desulfotomaculum</taxon>
    </lineage>
</organism>
<dbReference type="GO" id="GO:0140359">
    <property type="term" value="F:ABC-type transporter activity"/>
    <property type="evidence" value="ECO:0007669"/>
    <property type="project" value="InterPro"/>
</dbReference>
<evidence type="ECO:0008006" key="4">
    <source>
        <dbReference type="Google" id="ProtNLM"/>
    </source>
</evidence>
<dbReference type="RefSeq" id="WP_066671722.1">
    <property type="nucleotide sequence ID" value="NZ_LYVF01000198.1"/>
</dbReference>
<proteinExistence type="predicted"/>
<evidence type="ECO:0000313" key="3">
    <source>
        <dbReference type="Proteomes" id="UP000078532"/>
    </source>
</evidence>
<feature type="transmembrane region" description="Helical" evidence="1">
    <location>
        <begin position="214"/>
        <end position="235"/>
    </location>
</feature>
<feature type="transmembrane region" description="Helical" evidence="1">
    <location>
        <begin position="97"/>
        <end position="122"/>
    </location>
</feature>
<dbReference type="AlphaFoldDB" id="A0A1B7LAJ2"/>
<dbReference type="STRING" id="1838280.A6M21_15960"/>
<comment type="caution">
    <text evidence="2">The sequence shown here is derived from an EMBL/GenBank/DDBJ whole genome shotgun (WGS) entry which is preliminary data.</text>
</comment>
<evidence type="ECO:0000256" key="1">
    <source>
        <dbReference type="SAM" id="Phobius"/>
    </source>
</evidence>
<keyword evidence="3" id="KW-1185">Reference proteome</keyword>
<name>A0A1B7LAJ2_9FIRM</name>
<keyword evidence="1" id="KW-0812">Transmembrane</keyword>
<dbReference type="PANTHER" id="PTHR43471">
    <property type="entry name" value="ABC TRANSPORTER PERMEASE"/>
    <property type="match status" value="1"/>
</dbReference>
<feature type="transmembrane region" description="Helical" evidence="1">
    <location>
        <begin position="142"/>
        <end position="164"/>
    </location>
</feature>
<dbReference type="GO" id="GO:0005886">
    <property type="term" value="C:plasma membrane"/>
    <property type="evidence" value="ECO:0007669"/>
    <property type="project" value="UniProtKB-SubCell"/>
</dbReference>
<feature type="transmembrane region" description="Helical" evidence="1">
    <location>
        <begin position="56"/>
        <end position="76"/>
    </location>
</feature>
<feature type="transmembrane region" description="Helical" evidence="1">
    <location>
        <begin position="25"/>
        <end position="44"/>
    </location>
</feature>
<keyword evidence="1" id="KW-0472">Membrane</keyword>
<reference evidence="2 3" key="1">
    <citation type="submission" date="2016-04" db="EMBL/GenBank/DDBJ databases">
        <authorList>
            <person name="Evans L.H."/>
            <person name="Alamgir A."/>
            <person name="Owens N."/>
            <person name="Weber N.D."/>
            <person name="Virtaneva K."/>
            <person name="Barbian K."/>
            <person name="Babar A."/>
            <person name="Rosenke K."/>
        </authorList>
    </citation>
    <scope>NUCLEOTIDE SEQUENCE [LARGE SCALE GENOMIC DNA]</scope>
    <source>
        <strain evidence="2 3">LMa1</strain>
    </source>
</reference>
<protein>
    <recommendedName>
        <fullName evidence="4">ABC-2 type transporter</fullName>
    </recommendedName>
</protein>